<dbReference type="Proteomes" id="UP000606991">
    <property type="component" value="Unassembled WGS sequence"/>
</dbReference>
<reference evidence="7" key="2">
    <citation type="submission" date="2018-05" db="EMBL/GenBank/DDBJ databases">
        <authorList>
            <person name="Ferrari B."/>
        </authorList>
    </citation>
    <scope>NUCLEOTIDE SEQUENCE</scope>
    <source>
        <strain evidence="7">RRmetagenome_bin12</strain>
    </source>
</reference>
<keyword evidence="3 5" id="KW-1133">Transmembrane helix</keyword>
<feature type="transmembrane region" description="Helical" evidence="5">
    <location>
        <begin position="469"/>
        <end position="487"/>
    </location>
</feature>
<dbReference type="Gene3D" id="1.20.1740.10">
    <property type="entry name" value="Amino acid/polyamine transporter I"/>
    <property type="match status" value="1"/>
</dbReference>
<feature type="transmembrane region" description="Helical" evidence="5">
    <location>
        <begin position="283"/>
        <end position="306"/>
    </location>
</feature>
<evidence type="ECO:0000313" key="8">
    <source>
        <dbReference type="Proteomes" id="UP000248724"/>
    </source>
</evidence>
<evidence type="ECO:0000256" key="2">
    <source>
        <dbReference type="ARBA" id="ARBA00022692"/>
    </source>
</evidence>
<dbReference type="EMBL" id="JAEKNS010000075">
    <property type="protein sequence ID" value="MBJ7594636.1"/>
    <property type="molecule type" value="Genomic_DNA"/>
</dbReference>
<feature type="transmembrane region" description="Helical" evidence="5">
    <location>
        <begin position="335"/>
        <end position="355"/>
    </location>
</feature>
<dbReference type="EMBL" id="QHBU01000148">
    <property type="protein sequence ID" value="PZR80610.1"/>
    <property type="molecule type" value="Genomic_DNA"/>
</dbReference>
<dbReference type="Proteomes" id="UP000248724">
    <property type="component" value="Unassembled WGS sequence"/>
</dbReference>
<proteinExistence type="predicted"/>
<evidence type="ECO:0000313" key="9">
    <source>
        <dbReference type="Proteomes" id="UP000606991"/>
    </source>
</evidence>
<keyword evidence="2 5" id="KW-0812">Transmembrane</keyword>
<organism evidence="7 8">
    <name type="scientific">Candidatus Aeolococcus gillhamiae</name>
    <dbReference type="NCBI Taxonomy" id="3127015"/>
    <lineage>
        <taxon>Bacteria</taxon>
        <taxon>Bacillati</taxon>
        <taxon>Candidatus Dormiibacterota</taxon>
        <taxon>Candidatus Dormibacteria</taxon>
        <taxon>Candidatus Aeolococcales</taxon>
        <taxon>Candidatus Aeolococcaceae</taxon>
        <taxon>Candidatus Aeolococcus</taxon>
    </lineage>
</organism>
<evidence type="ECO:0000256" key="3">
    <source>
        <dbReference type="ARBA" id="ARBA00022989"/>
    </source>
</evidence>
<feature type="transmembrane region" description="Helical" evidence="5">
    <location>
        <begin position="79"/>
        <end position="112"/>
    </location>
</feature>
<feature type="transmembrane region" description="Helical" evidence="5">
    <location>
        <begin position="133"/>
        <end position="158"/>
    </location>
</feature>
<comment type="caution">
    <text evidence="7">The sequence shown here is derived from an EMBL/GenBank/DDBJ whole genome shotgun (WGS) entry which is preliminary data.</text>
</comment>
<dbReference type="InterPro" id="IPR053153">
    <property type="entry name" value="APC_K+_Transporter"/>
</dbReference>
<dbReference type="PANTHER" id="PTHR47704">
    <property type="entry name" value="POTASSIUM TRANSPORTER KIMA"/>
    <property type="match status" value="1"/>
</dbReference>
<evidence type="ECO:0000256" key="1">
    <source>
        <dbReference type="ARBA" id="ARBA00004141"/>
    </source>
</evidence>
<feature type="transmembrane region" description="Helical" evidence="5">
    <location>
        <begin position="200"/>
        <end position="224"/>
    </location>
</feature>
<reference evidence="6 9" key="3">
    <citation type="submission" date="2020-10" db="EMBL/GenBank/DDBJ databases">
        <title>Ca. Dormibacterota MAGs.</title>
        <authorList>
            <person name="Montgomery K."/>
        </authorList>
    </citation>
    <scope>NUCLEOTIDE SEQUENCE [LARGE SCALE GENOMIC DNA]</scope>
    <source>
        <strain evidence="6">SC8812_S17_18</strain>
    </source>
</reference>
<reference evidence="7 8" key="1">
    <citation type="journal article" date="2017" name="Nature">
        <title>Atmospheric trace gases support primary production in Antarctic desert surface soil.</title>
        <authorList>
            <person name="Ji M."/>
            <person name="Greening C."/>
            <person name="Vanwonterghem I."/>
            <person name="Carere C.R."/>
            <person name="Bay S.K."/>
            <person name="Steen J.A."/>
            <person name="Montgomery K."/>
            <person name="Lines T."/>
            <person name="Beardall J."/>
            <person name="van Dorst J."/>
            <person name="Snape I."/>
            <person name="Stott M.B."/>
            <person name="Hugenholtz P."/>
            <person name="Ferrari B.C."/>
        </authorList>
    </citation>
    <scope>NUCLEOTIDE SEQUENCE [LARGE SCALE GENOMIC DNA]</scope>
    <source>
        <strain evidence="7">RRmetagenome_bin12</strain>
    </source>
</reference>
<feature type="transmembrane region" description="Helical" evidence="5">
    <location>
        <begin position="408"/>
        <end position="430"/>
    </location>
</feature>
<feature type="transmembrane region" description="Helical" evidence="5">
    <location>
        <begin position="164"/>
        <end position="188"/>
    </location>
</feature>
<accession>A0A934N3G9</accession>
<evidence type="ECO:0000313" key="7">
    <source>
        <dbReference type="EMBL" id="PZR80610.1"/>
    </source>
</evidence>
<dbReference type="GO" id="GO:0022857">
    <property type="term" value="F:transmembrane transporter activity"/>
    <property type="evidence" value="ECO:0007669"/>
    <property type="project" value="InterPro"/>
</dbReference>
<feature type="transmembrane region" description="Helical" evidence="5">
    <location>
        <begin position="442"/>
        <end position="463"/>
    </location>
</feature>
<keyword evidence="4 5" id="KW-0472">Membrane</keyword>
<name>A0A2W5Z5M5_9BACT</name>
<sequence>MRSKSQGFEHKAPGWLEVTKRATAPTGDFARFRGRLRNALLGTPLATQQQAHERLTKIKALAVLSSDALSSVAYATEQILFYLVLAGATAYGFILPITGAIALLLAIVVLSYRQTIKAYPKGGGSYIVASDNLGHLAGLTAGCALMTSYTLTVAVSVAAGTDNIISAAPAAIPYRVPLCLVFIALLLFGNLRGIRESGSIFAAPTYLFIASMFLMVIVAGFQIITNHVPRTVPVIDPHRVTQTLGIFLLLRAFASGATALTGVEAISDGVPAFKPKEWVNARITITTLGIILGAMFVGISLVTYWLGLVPDDPASPHYQTVISKVATYAFHNGPLYFFVIVSTTAILVLAGNTAFSDFPRLLFFMARDDFAPHQFKRLGDRLSYSNGIIVLAVLSALLVWGFNGNVNSLLPLYAVGVFTAFTMSQAGMVSRWLRLREKGWRLGLVINATGTVITALVLLINGVTRFKDGAGVIVIIVPILVAACFAVHRHYLEVSNTLTTEIATSPDELKLVALVPIADLNSLALQSLAFARSMTDNVIAVHICDDEEHIARMRARWEVWGNHVPLEIVESPYRTFVRPLLRYIDAIDSQRNDDTLIIVLPELVATRWWHQLLHNQTALRLKAQLLFRPGTVVVNIPYHLQHAPHVRRIRRRAGGDNDIEAI</sequence>
<dbReference type="InterPro" id="IPR002293">
    <property type="entry name" value="AA/rel_permease1"/>
</dbReference>
<dbReference type="GO" id="GO:0016020">
    <property type="term" value="C:membrane"/>
    <property type="evidence" value="ECO:0007669"/>
    <property type="project" value="UniProtKB-SubCell"/>
</dbReference>
<feature type="transmembrane region" description="Helical" evidence="5">
    <location>
        <begin position="382"/>
        <end position="402"/>
    </location>
</feature>
<gene>
    <name evidence="7" type="ORF">DLM65_07605</name>
    <name evidence="6" type="ORF">JF886_07190</name>
</gene>
<evidence type="ECO:0000256" key="4">
    <source>
        <dbReference type="ARBA" id="ARBA00023136"/>
    </source>
</evidence>
<dbReference type="PANTHER" id="PTHR47704:SF1">
    <property type="entry name" value="POTASSIUM TRANSPORTER KIMA"/>
    <property type="match status" value="1"/>
</dbReference>
<accession>A0A2W5Z5M5</accession>
<evidence type="ECO:0000313" key="6">
    <source>
        <dbReference type="EMBL" id="MBJ7594636.1"/>
    </source>
</evidence>
<evidence type="ECO:0000256" key="5">
    <source>
        <dbReference type="SAM" id="Phobius"/>
    </source>
</evidence>
<comment type="subcellular location">
    <subcellularLocation>
        <location evidence="1">Membrane</location>
        <topology evidence="1">Multi-pass membrane protein</topology>
    </subcellularLocation>
</comment>
<protein>
    <submittedName>
        <fullName evidence="6">APC family permease</fullName>
    </submittedName>
    <submittedName>
        <fullName evidence="7">Amino acid permease</fullName>
    </submittedName>
</protein>
<dbReference type="AlphaFoldDB" id="A0A2W5Z5M5"/>
<dbReference type="Pfam" id="PF13520">
    <property type="entry name" value="AA_permease_2"/>
    <property type="match status" value="1"/>
</dbReference>
<feature type="transmembrane region" description="Helical" evidence="5">
    <location>
        <begin position="244"/>
        <end position="263"/>
    </location>
</feature>